<dbReference type="OrthoDB" id="5450856at2"/>
<dbReference type="GO" id="GO:0003677">
    <property type="term" value="F:DNA binding"/>
    <property type="evidence" value="ECO:0007669"/>
    <property type="project" value="UniProtKB-KW"/>
</dbReference>
<dbReference type="InterPro" id="IPR036390">
    <property type="entry name" value="WH_DNA-bd_sf"/>
</dbReference>
<dbReference type="SUPFAM" id="SSF64288">
    <property type="entry name" value="Chorismate lyase-like"/>
    <property type="match status" value="1"/>
</dbReference>
<dbReference type="SMART" id="SM00866">
    <property type="entry name" value="UTRA"/>
    <property type="match status" value="1"/>
</dbReference>
<keyword evidence="2" id="KW-0238">DNA-binding</keyword>
<accession>A0A1S8YD67</accession>
<evidence type="ECO:0000256" key="2">
    <source>
        <dbReference type="ARBA" id="ARBA00023125"/>
    </source>
</evidence>
<dbReference type="PANTHER" id="PTHR44846:SF1">
    <property type="entry name" value="MANNOSYL-D-GLYCERATE TRANSPORT_METABOLISM SYSTEM REPRESSOR MNGR-RELATED"/>
    <property type="match status" value="1"/>
</dbReference>
<dbReference type="RefSeq" id="WP_078004718.1">
    <property type="nucleotide sequence ID" value="NZ_MRUL01000023.1"/>
</dbReference>
<dbReference type="InterPro" id="IPR036388">
    <property type="entry name" value="WH-like_DNA-bd_sf"/>
</dbReference>
<dbReference type="SUPFAM" id="SSF46785">
    <property type="entry name" value="Winged helix' DNA-binding domain"/>
    <property type="match status" value="1"/>
</dbReference>
<dbReference type="InterPro" id="IPR050679">
    <property type="entry name" value="Bact_HTH_transcr_reg"/>
</dbReference>
<keyword evidence="1" id="KW-0805">Transcription regulation</keyword>
<dbReference type="PROSITE" id="PS50949">
    <property type="entry name" value="HTH_GNTR"/>
    <property type="match status" value="1"/>
</dbReference>
<dbReference type="InterPro" id="IPR028978">
    <property type="entry name" value="Chorismate_lyase_/UTRA_dom_sf"/>
</dbReference>
<dbReference type="SMART" id="SM00345">
    <property type="entry name" value="HTH_GNTR"/>
    <property type="match status" value="1"/>
</dbReference>
<dbReference type="Gene3D" id="3.40.1410.10">
    <property type="entry name" value="Chorismate lyase-like"/>
    <property type="match status" value="1"/>
</dbReference>
<evidence type="ECO:0000313" key="6">
    <source>
        <dbReference type="Proteomes" id="UP000190667"/>
    </source>
</evidence>
<sequence length="244" mass="27521">MVVDKASYTPLYRQLYMLICQKILNGSWRVGDRLPTQKQIAHEFDVSLIVVKQAWNELVESGIIASQRGTGSVVNALPEGVNFGHTFRGITSDLSHSQIQVENHILEITARGARDALLDGLNLPAKNKYLFISRVRSAKGKPFNHEKIYINLSCFPGLTLQEQDLENKSLYELLRTRYQVAIGSAVEKIDAILPSPELCDLLHISAATPLLSVARQTFLSDGREPFEYCRYCVLSDYFGEIRYQ</sequence>
<gene>
    <name evidence="5" type="ORF">BTJ39_21225</name>
</gene>
<evidence type="ECO:0000256" key="1">
    <source>
        <dbReference type="ARBA" id="ARBA00023015"/>
    </source>
</evidence>
<reference evidence="5 6" key="1">
    <citation type="submission" date="2016-12" db="EMBL/GenBank/DDBJ databases">
        <title>Izhakiella australiana sp. nov. of genus Izhakiella isolated from Australian desert.</title>
        <authorList>
            <person name="Ji M."/>
        </authorList>
    </citation>
    <scope>NUCLEOTIDE SEQUENCE [LARGE SCALE GENOMIC DNA]</scope>
    <source>
        <strain evidence="5 6">D4N98</strain>
    </source>
</reference>
<dbReference type="InterPro" id="IPR000524">
    <property type="entry name" value="Tscrpt_reg_HTH_GntR"/>
</dbReference>
<dbReference type="Proteomes" id="UP000190667">
    <property type="component" value="Unassembled WGS sequence"/>
</dbReference>
<dbReference type="GO" id="GO:0045892">
    <property type="term" value="P:negative regulation of DNA-templated transcription"/>
    <property type="evidence" value="ECO:0007669"/>
    <property type="project" value="TreeGrafter"/>
</dbReference>
<dbReference type="STRING" id="1926881.BTJ39_21225"/>
<evidence type="ECO:0000259" key="4">
    <source>
        <dbReference type="PROSITE" id="PS50949"/>
    </source>
</evidence>
<dbReference type="GO" id="GO:0003700">
    <property type="term" value="F:DNA-binding transcription factor activity"/>
    <property type="evidence" value="ECO:0007669"/>
    <property type="project" value="InterPro"/>
</dbReference>
<dbReference type="Gene3D" id="1.10.10.10">
    <property type="entry name" value="Winged helix-like DNA-binding domain superfamily/Winged helix DNA-binding domain"/>
    <property type="match status" value="1"/>
</dbReference>
<protein>
    <submittedName>
        <fullName evidence="5">GntR family transcriptional regulator</fullName>
    </submittedName>
</protein>
<keyword evidence="6" id="KW-1185">Reference proteome</keyword>
<evidence type="ECO:0000313" key="5">
    <source>
        <dbReference type="EMBL" id="OON37000.1"/>
    </source>
</evidence>
<feature type="domain" description="HTH gntR-type" evidence="4">
    <location>
        <begin position="9"/>
        <end position="77"/>
    </location>
</feature>
<keyword evidence="3" id="KW-0804">Transcription</keyword>
<dbReference type="EMBL" id="MRUL01000023">
    <property type="protein sequence ID" value="OON37000.1"/>
    <property type="molecule type" value="Genomic_DNA"/>
</dbReference>
<dbReference type="Pfam" id="PF07702">
    <property type="entry name" value="UTRA"/>
    <property type="match status" value="1"/>
</dbReference>
<name>A0A1S8YD67_9GAMM</name>
<dbReference type="Pfam" id="PF00392">
    <property type="entry name" value="GntR"/>
    <property type="match status" value="1"/>
</dbReference>
<evidence type="ECO:0000256" key="3">
    <source>
        <dbReference type="ARBA" id="ARBA00023163"/>
    </source>
</evidence>
<proteinExistence type="predicted"/>
<dbReference type="InterPro" id="IPR011663">
    <property type="entry name" value="UTRA"/>
</dbReference>
<dbReference type="PANTHER" id="PTHR44846">
    <property type="entry name" value="MANNOSYL-D-GLYCERATE TRANSPORT/METABOLISM SYSTEM REPRESSOR MNGR-RELATED"/>
    <property type="match status" value="1"/>
</dbReference>
<dbReference type="CDD" id="cd07377">
    <property type="entry name" value="WHTH_GntR"/>
    <property type="match status" value="1"/>
</dbReference>
<comment type="caution">
    <text evidence="5">The sequence shown here is derived from an EMBL/GenBank/DDBJ whole genome shotgun (WGS) entry which is preliminary data.</text>
</comment>
<organism evidence="5 6">
    <name type="scientific">Izhakiella australiensis</name>
    <dbReference type="NCBI Taxonomy" id="1926881"/>
    <lineage>
        <taxon>Bacteria</taxon>
        <taxon>Pseudomonadati</taxon>
        <taxon>Pseudomonadota</taxon>
        <taxon>Gammaproteobacteria</taxon>
        <taxon>Enterobacterales</taxon>
        <taxon>Erwiniaceae</taxon>
        <taxon>Izhakiella</taxon>
    </lineage>
</organism>
<dbReference type="AlphaFoldDB" id="A0A1S8YD67"/>